<dbReference type="PIRSF" id="PIRSF011282">
    <property type="entry name" value="Synaptogyrin"/>
    <property type="match status" value="1"/>
</dbReference>
<dbReference type="EMBL" id="CACRXK020000180">
    <property type="protein sequence ID" value="CAB3979248.1"/>
    <property type="molecule type" value="Genomic_DNA"/>
</dbReference>
<comment type="caution">
    <text evidence="9">The sequence shown here is derived from an EMBL/GenBank/DDBJ whole genome shotgun (WGS) entry which is preliminary data.</text>
</comment>
<dbReference type="PANTHER" id="PTHR10838:SF20">
    <property type="entry name" value="SYNAPTOGYRIN"/>
    <property type="match status" value="1"/>
</dbReference>
<feature type="compositionally biased region" description="Polar residues" evidence="7">
    <location>
        <begin position="179"/>
        <end position="211"/>
    </location>
</feature>
<evidence type="ECO:0000256" key="7">
    <source>
        <dbReference type="SAM" id="MobiDB-lite"/>
    </source>
</evidence>
<feature type="region of interest" description="Disordered" evidence="7">
    <location>
        <begin position="176"/>
        <end position="219"/>
    </location>
</feature>
<evidence type="ECO:0000256" key="2">
    <source>
        <dbReference type="ARBA" id="ARBA00010252"/>
    </source>
</evidence>
<comment type="subcellular location">
    <subcellularLocation>
        <location evidence="1 6">Membrane</location>
        <topology evidence="1 6">Multi-pass membrane protein</topology>
    </subcellularLocation>
</comment>
<dbReference type="Proteomes" id="UP001152795">
    <property type="component" value="Unassembled WGS sequence"/>
</dbReference>
<dbReference type="PROSITE" id="PS51225">
    <property type="entry name" value="MARVEL"/>
    <property type="match status" value="1"/>
</dbReference>
<feature type="transmembrane region" description="Helical" evidence="6">
    <location>
        <begin position="61"/>
        <end position="82"/>
    </location>
</feature>
<feature type="chain" id="PRO_5043602147" description="Synaptogyrin" evidence="8">
    <location>
        <begin position="32"/>
        <end position="219"/>
    </location>
</feature>
<dbReference type="InterPro" id="IPR008253">
    <property type="entry name" value="Marvel"/>
</dbReference>
<dbReference type="GO" id="GO:0030672">
    <property type="term" value="C:synaptic vesicle membrane"/>
    <property type="evidence" value="ECO:0007669"/>
    <property type="project" value="TreeGrafter"/>
</dbReference>
<keyword evidence="5 6" id="KW-0472">Membrane</keyword>
<reference evidence="9" key="1">
    <citation type="submission" date="2020-04" db="EMBL/GenBank/DDBJ databases">
        <authorList>
            <person name="Alioto T."/>
            <person name="Alioto T."/>
            <person name="Gomez Garrido J."/>
        </authorList>
    </citation>
    <scope>NUCLEOTIDE SEQUENCE</scope>
    <source>
        <strain evidence="9">A484AB</strain>
    </source>
</reference>
<sequence length="219" mass="24568">MADPIDVLRRPQVICRLLSLLFSIIVFGCIADKGKPEIDIPGTGRSEKYCVYDGDDGACNYGVAIGVIAFIACLIFLATDFFTDSITNVEAKKYIFLSDLLFSGVWAFLWFVGFCYLCDKWRKQDNKDQFSSQEKSNAGGAIAFSFFSILSWGVQTYFAFRNVNDGASNFEFGGHSRQPYESSPYSSFPDQQNDDAYQAKPFQQSGQTDQSGEYRPPTY</sequence>
<keyword evidence="8" id="KW-0732">Signal</keyword>
<dbReference type="OrthoDB" id="10041611at2759"/>
<feature type="transmembrane region" description="Helical" evidence="6">
    <location>
        <begin position="138"/>
        <end position="160"/>
    </location>
</feature>
<dbReference type="Pfam" id="PF01284">
    <property type="entry name" value="MARVEL"/>
    <property type="match status" value="1"/>
</dbReference>
<feature type="transmembrane region" description="Helical" evidence="6">
    <location>
        <begin position="94"/>
        <end position="117"/>
    </location>
</feature>
<organism evidence="9 10">
    <name type="scientific">Paramuricea clavata</name>
    <name type="common">Red gorgonian</name>
    <name type="synonym">Violescent sea-whip</name>
    <dbReference type="NCBI Taxonomy" id="317549"/>
    <lineage>
        <taxon>Eukaryota</taxon>
        <taxon>Metazoa</taxon>
        <taxon>Cnidaria</taxon>
        <taxon>Anthozoa</taxon>
        <taxon>Octocorallia</taxon>
        <taxon>Malacalcyonacea</taxon>
        <taxon>Plexauridae</taxon>
        <taxon>Paramuricea</taxon>
    </lineage>
</organism>
<evidence type="ECO:0000256" key="4">
    <source>
        <dbReference type="ARBA" id="ARBA00022989"/>
    </source>
</evidence>
<accession>A0A7D9HF91</accession>
<comment type="similarity">
    <text evidence="2 6">Belongs to the synaptogyrin family.</text>
</comment>
<proteinExistence type="inferred from homology"/>
<evidence type="ECO:0000313" key="10">
    <source>
        <dbReference type="Proteomes" id="UP001152795"/>
    </source>
</evidence>
<gene>
    <name evidence="9" type="ORF">PACLA_8A060321</name>
</gene>
<keyword evidence="4 6" id="KW-1133">Transmembrane helix</keyword>
<protein>
    <recommendedName>
        <fullName evidence="6">Synaptogyrin</fullName>
    </recommendedName>
</protein>
<evidence type="ECO:0000256" key="8">
    <source>
        <dbReference type="SAM" id="SignalP"/>
    </source>
</evidence>
<dbReference type="InterPro" id="IPR016579">
    <property type="entry name" value="Synaptogyrin"/>
</dbReference>
<evidence type="ECO:0000256" key="5">
    <source>
        <dbReference type="ARBA" id="ARBA00023136"/>
    </source>
</evidence>
<dbReference type="AlphaFoldDB" id="A0A7D9HF91"/>
<evidence type="ECO:0000313" key="9">
    <source>
        <dbReference type="EMBL" id="CAB3979248.1"/>
    </source>
</evidence>
<evidence type="ECO:0000256" key="3">
    <source>
        <dbReference type="ARBA" id="ARBA00022692"/>
    </source>
</evidence>
<dbReference type="PANTHER" id="PTHR10838">
    <property type="entry name" value="SYNAPTOGYRIN"/>
    <property type="match status" value="1"/>
</dbReference>
<evidence type="ECO:0000256" key="1">
    <source>
        <dbReference type="ARBA" id="ARBA00004141"/>
    </source>
</evidence>
<name>A0A7D9HF91_PARCT</name>
<keyword evidence="10" id="KW-1185">Reference proteome</keyword>
<evidence type="ECO:0000256" key="6">
    <source>
        <dbReference type="PIRNR" id="PIRNR011282"/>
    </source>
</evidence>
<feature type="signal peptide" evidence="8">
    <location>
        <begin position="1"/>
        <end position="31"/>
    </location>
</feature>
<keyword evidence="3 6" id="KW-0812">Transmembrane</keyword>
<dbReference type="GO" id="GO:0031594">
    <property type="term" value="C:neuromuscular junction"/>
    <property type="evidence" value="ECO:0007669"/>
    <property type="project" value="TreeGrafter"/>
</dbReference>